<evidence type="ECO:0000313" key="1">
    <source>
        <dbReference type="EMBL" id="ENZ12296.1"/>
    </source>
</evidence>
<comment type="caution">
    <text evidence="1">The sequence shown here is derived from an EMBL/GenBank/DDBJ whole genome shotgun (WGS) entry which is preliminary data.</text>
</comment>
<gene>
    <name evidence="1" type="ORF">HMPREF1090_03419</name>
</gene>
<name>A0A0E2H7J8_9FIRM</name>
<proteinExistence type="predicted"/>
<dbReference type="EMBL" id="AGYR01000039">
    <property type="protein sequence ID" value="ENZ12296.1"/>
    <property type="molecule type" value="Genomic_DNA"/>
</dbReference>
<dbReference type="HOGENOM" id="CLU_2914298_0_0_9"/>
<reference evidence="1 2" key="1">
    <citation type="submission" date="2013-01" db="EMBL/GenBank/DDBJ databases">
        <title>The Genome Sequence of Clostridium clostridioforme 90A8.</title>
        <authorList>
            <consortium name="The Broad Institute Genome Sequencing Platform"/>
            <person name="Earl A."/>
            <person name="Ward D."/>
            <person name="Feldgarden M."/>
            <person name="Gevers D."/>
            <person name="Courvalin P."/>
            <person name="Lambert T."/>
            <person name="Walker B."/>
            <person name="Young S.K."/>
            <person name="Zeng Q."/>
            <person name="Gargeya S."/>
            <person name="Fitzgerald M."/>
            <person name="Haas B."/>
            <person name="Abouelleil A."/>
            <person name="Alvarado L."/>
            <person name="Arachchi H.M."/>
            <person name="Berlin A.M."/>
            <person name="Chapman S.B."/>
            <person name="Dewar J."/>
            <person name="Goldberg J."/>
            <person name="Griggs A."/>
            <person name="Gujja S."/>
            <person name="Hansen M."/>
            <person name="Howarth C."/>
            <person name="Imamovic A."/>
            <person name="Larimer J."/>
            <person name="McCowan C."/>
            <person name="Murphy C."/>
            <person name="Neiman D."/>
            <person name="Pearson M."/>
            <person name="Priest M."/>
            <person name="Roberts A."/>
            <person name="Saif S."/>
            <person name="Shea T."/>
            <person name="Sisk P."/>
            <person name="Sykes S."/>
            <person name="Wortman J."/>
            <person name="Nusbaum C."/>
            <person name="Birren B."/>
        </authorList>
    </citation>
    <scope>NUCLEOTIDE SEQUENCE [LARGE SCALE GENOMIC DNA]</scope>
    <source>
        <strain evidence="1 2">90A8</strain>
    </source>
</reference>
<dbReference type="Proteomes" id="UP000013085">
    <property type="component" value="Unassembled WGS sequence"/>
</dbReference>
<sequence>MTAMNSQLKDLWLFLQLFIPFSCIKKRIWVLENRTSYVILSTLGAYTLRKAKRAVFNRARF</sequence>
<accession>A0A0E2H7J8</accession>
<dbReference type="AlphaFoldDB" id="A0A0E2H7J8"/>
<organism evidence="1 2">
    <name type="scientific">[Clostridium] clostridioforme 90A8</name>
    <dbReference type="NCBI Taxonomy" id="999408"/>
    <lineage>
        <taxon>Bacteria</taxon>
        <taxon>Bacillati</taxon>
        <taxon>Bacillota</taxon>
        <taxon>Clostridia</taxon>
        <taxon>Lachnospirales</taxon>
        <taxon>Lachnospiraceae</taxon>
        <taxon>Enterocloster</taxon>
    </lineage>
</organism>
<evidence type="ECO:0000313" key="2">
    <source>
        <dbReference type="Proteomes" id="UP000013085"/>
    </source>
</evidence>
<protein>
    <submittedName>
        <fullName evidence="1">Uncharacterized protein</fullName>
    </submittedName>
</protein>